<dbReference type="InterPro" id="IPR011990">
    <property type="entry name" value="TPR-like_helical_dom_sf"/>
</dbReference>
<dbReference type="GO" id="GO:0003729">
    <property type="term" value="F:mRNA binding"/>
    <property type="evidence" value="ECO:0007669"/>
    <property type="project" value="UniProtKB-ARBA"/>
</dbReference>
<dbReference type="Gramene" id="RZC84670">
    <property type="protein sequence ID" value="RZC84670"/>
    <property type="gene ID" value="C5167_047456"/>
</dbReference>
<evidence type="ECO:0000313" key="6">
    <source>
        <dbReference type="Proteomes" id="UP000316621"/>
    </source>
</evidence>
<dbReference type="Pfam" id="PF01535">
    <property type="entry name" value="PPR"/>
    <property type="match status" value="1"/>
</dbReference>
<dbReference type="PROSITE" id="PS51375">
    <property type="entry name" value="PPR"/>
    <property type="match status" value="1"/>
</dbReference>
<dbReference type="AlphaFoldDB" id="A0A4Y7LJ80"/>
<evidence type="ECO:0000256" key="2">
    <source>
        <dbReference type="ARBA" id="ARBA00022737"/>
    </source>
</evidence>
<dbReference type="PANTHER" id="PTHR45717:SF15">
    <property type="entry name" value="AGL218WP"/>
    <property type="match status" value="1"/>
</dbReference>
<keyword evidence="2" id="KW-0677">Repeat</keyword>
<dbReference type="PANTHER" id="PTHR45717">
    <property type="entry name" value="OS12G0527900 PROTEIN"/>
    <property type="match status" value="1"/>
</dbReference>
<dbReference type="GO" id="GO:0005739">
    <property type="term" value="C:mitochondrion"/>
    <property type="evidence" value="ECO:0007669"/>
    <property type="project" value="TreeGrafter"/>
</dbReference>
<dbReference type="EMBL" id="CM010725">
    <property type="protein sequence ID" value="RZC84670.1"/>
    <property type="molecule type" value="Genomic_DNA"/>
</dbReference>
<name>A0A4Y7LJ80_PAPSO</name>
<feature type="region of interest" description="Disordered" evidence="4">
    <location>
        <begin position="25"/>
        <end position="100"/>
    </location>
</feature>
<dbReference type="Gene3D" id="1.25.40.10">
    <property type="entry name" value="Tetratricopeptide repeat domain"/>
    <property type="match status" value="2"/>
</dbReference>
<reference evidence="5 6" key="1">
    <citation type="journal article" date="2018" name="Science">
        <title>The opium poppy genome and morphinan production.</title>
        <authorList>
            <person name="Guo L."/>
            <person name="Winzer T."/>
            <person name="Yang X."/>
            <person name="Li Y."/>
            <person name="Ning Z."/>
            <person name="He Z."/>
            <person name="Teodor R."/>
            <person name="Lu Y."/>
            <person name="Bowser T.A."/>
            <person name="Graham I.A."/>
            <person name="Ye K."/>
        </authorList>
    </citation>
    <scope>NUCLEOTIDE SEQUENCE [LARGE SCALE GENOMIC DNA]</scope>
    <source>
        <strain evidence="6">cv. HN1</strain>
        <tissue evidence="5">Leaves</tissue>
    </source>
</reference>
<dbReference type="STRING" id="3469.A0A4Y7LJ80"/>
<evidence type="ECO:0000313" key="5">
    <source>
        <dbReference type="EMBL" id="RZC84670.1"/>
    </source>
</evidence>
<dbReference type="Proteomes" id="UP000316621">
    <property type="component" value="Chromosome 11"/>
</dbReference>
<evidence type="ECO:0000256" key="1">
    <source>
        <dbReference type="ARBA" id="ARBA00007626"/>
    </source>
</evidence>
<accession>A0A4Y7LJ80</accession>
<evidence type="ECO:0000256" key="3">
    <source>
        <dbReference type="PROSITE-ProRule" id="PRU00708"/>
    </source>
</evidence>
<comment type="similarity">
    <text evidence="1">Belongs to the PPR family. P subfamily.</text>
</comment>
<feature type="compositionally biased region" description="Basic and acidic residues" evidence="4">
    <location>
        <begin position="79"/>
        <end position="93"/>
    </location>
</feature>
<feature type="repeat" description="PPR" evidence="3">
    <location>
        <begin position="206"/>
        <end position="240"/>
    </location>
</feature>
<evidence type="ECO:0000256" key="4">
    <source>
        <dbReference type="SAM" id="MobiDB-lite"/>
    </source>
</evidence>
<sequence>MFTLRRASISLRTRLHSLRAVAGAAAAPPQSYHTKSNNLHQISPEESNNLHQDPSNHRNLLKILGVDRKEDKEEDDVGEDLRDGFSELENPPKDEEDPEKVRSPRFNLFYLIASAHPRNLYASLNKFIPEIKALGNSKIRKVFHRLSGNQMYELAYQLSNWLEIKNLVTFEEERDYATRLDLIAKVSGLPFAEKYLDESIPEMFKGEKVYKTLLYNHIKAGNAKRAEQVFEKMRNLGFPVSGYACEQMIALYRKFDKKKIANVLLLMDENDVKPTRFTYQILIDVKGKSNDTPGMEELVQDMKNDGLELDDHIRSVLARHYIYAGFDMKAGEILKEMETEDLEVKFGECNHLLPLYAALGKADQVERIWKLCESDGRVDDDVAGISAFGKVGRVEKAEEIFEKSVKSSSKGYIALLNVYVDHKLVAKCEDLVKRMTSARLPIDPILCYSLVKFYVDAGEVEKADSVLQNALQQGDRRLKPSYKSFQLMMNQYSTRGDIHNTEKIFHHLKQTGYVSNIGDYQSLLQAYINGKVPAYGFRERIMADNLIPDKFFDVQLADVHPFKKTAMSSDLLDLENILRVADFDGLLKSSPMERMDKPQDLNYGYKLNGEVKKMGHTVLMPKHVDSAFKGCFTQPGTLFQQLVGISGMDGISLGFQDFCMFRGFRVIQKKLTVEKYSLLID</sequence>
<protein>
    <recommendedName>
        <fullName evidence="7">Pentacotripeptide-repeat region of PRORP domain-containing protein</fullName>
    </recommendedName>
</protein>
<feature type="compositionally biased region" description="Polar residues" evidence="4">
    <location>
        <begin position="31"/>
        <end position="53"/>
    </location>
</feature>
<keyword evidence="6" id="KW-1185">Reference proteome</keyword>
<organism evidence="5 6">
    <name type="scientific">Papaver somniferum</name>
    <name type="common">Opium poppy</name>
    <dbReference type="NCBI Taxonomy" id="3469"/>
    <lineage>
        <taxon>Eukaryota</taxon>
        <taxon>Viridiplantae</taxon>
        <taxon>Streptophyta</taxon>
        <taxon>Embryophyta</taxon>
        <taxon>Tracheophyta</taxon>
        <taxon>Spermatophyta</taxon>
        <taxon>Magnoliopsida</taxon>
        <taxon>Ranunculales</taxon>
        <taxon>Papaveraceae</taxon>
        <taxon>Papaveroideae</taxon>
        <taxon>Papaver</taxon>
    </lineage>
</organism>
<evidence type="ECO:0008006" key="7">
    <source>
        <dbReference type="Google" id="ProtNLM"/>
    </source>
</evidence>
<dbReference type="NCBIfam" id="TIGR00756">
    <property type="entry name" value="PPR"/>
    <property type="match status" value="1"/>
</dbReference>
<dbReference type="Pfam" id="PF13812">
    <property type="entry name" value="PPR_3"/>
    <property type="match status" value="2"/>
</dbReference>
<proteinExistence type="inferred from homology"/>
<dbReference type="InterPro" id="IPR002885">
    <property type="entry name" value="PPR_rpt"/>
</dbReference>
<gene>
    <name evidence="5" type="ORF">C5167_047456</name>
</gene>